<feature type="region of interest" description="Disordered" evidence="1">
    <location>
        <begin position="123"/>
        <end position="144"/>
    </location>
</feature>
<feature type="region of interest" description="Disordered" evidence="1">
    <location>
        <begin position="1"/>
        <end position="54"/>
    </location>
</feature>
<sequence length="144" mass="14198">MALTACGSDSGNDKAATSKDPKPAATPSSPAAASSSSSGADAKGGSVEGGWISMANPSKPVVLTVKGKTAVVVEGASGLTCQGTTDGKSFDLKCPAGALHAKGQVASVDAAELKVTWQEVGTETYQKSEPGKLPTGLPTVIPKP</sequence>
<evidence type="ECO:0000313" key="2">
    <source>
        <dbReference type="EMBL" id="MCC0100409.1"/>
    </source>
</evidence>
<name>A0ABS8EJN2_9ACTN</name>
<dbReference type="Proteomes" id="UP001520654">
    <property type="component" value="Unassembled WGS sequence"/>
</dbReference>
<keyword evidence="3" id="KW-1185">Reference proteome</keyword>
<proteinExistence type="predicted"/>
<evidence type="ECO:0008006" key="4">
    <source>
        <dbReference type="Google" id="ProtNLM"/>
    </source>
</evidence>
<evidence type="ECO:0000313" key="3">
    <source>
        <dbReference type="Proteomes" id="UP001520654"/>
    </source>
</evidence>
<comment type="caution">
    <text evidence="2">The sequence shown here is derived from an EMBL/GenBank/DDBJ whole genome shotgun (WGS) entry which is preliminary data.</text>
</comment>
<organism evidence="2 3">
    <name type="scientific">Streptomyces flavotricini</name>
    <dbReference type="NCBI Taxonomy" id="66888"/>
    <lineage>
        <taxon>Bacteria</taxon>
        <taxon>Bacillati</taxon>
        <taxon>Actinomycetota</taxon>
        <taxon>Actinomycetes</taxon>
        <taxon>Kitasatosporales</taxon>
        <taxon>Streptomycetaceae</taxon>
        <taxon>Streptomyces</taxon>
    </lineage>
</organism>
<gene>
    <name evidence="2" type="ORF">K7B10_37675</name>
</gene>
<evidence type="ECO:0000256" key="1">
    <source>
        <dbReference type="SAM" id="MobiDB-lite"/>
    </source>
</evidence>
<accession>A0ABS8EJN2</accession>
<reference evidence="2 3" key="1">
    <citation type="submission" date="2021-08" db="EMBL/GenBank/DDBJ databases">
        <title>Genomic Architecture of Streptomyces flavotricini NGL1 and Streptomyces erythrochromogenes HMS4 With Differential Plant Beneficial attributes and laccase production capabilities.</title>
        <authorList>
            <person name="Salwan R."/>
            <person name="Kaur R."/>
            <person name="Sharma V."/>
        </authorList>
    </citation>
    <scope>NUCLEOTIDE SEQUENCE [LARGE SCALE GENOMIC DNA]</scope>
    <source>
        <strain evidence="2 3">NGL1</strain>
    </source>
</reference>
<feature type="compositionally biased region" description="Low complexity" evidence="1">
    <location>
        <begin position="23"/>
        <end position="45"/>
    </location>
</feature>
<dbReference type="EMBL" id="JAINUL010000001">
    <property type="protein sequence ID" value="MCC0100409.1"/>
    <property type="molecule type" value="Genomic_DNA"/>
</dbReference>
<protein>
    <recommendedName>
        <fullName evidence="4">Lipoprotein</fullName>
    </recommendedName>
</protein>